<gene>
    <name evidence="2" type="ORF">SAMN04488052_101788</name>
</gene>
<accession>A0A1H8QUM7</accession>
<dbReference type="InterPro" id="IPR052546">
    <property type="entry name" value="Transposase_8_domain"/>
</dbReference>
<dbReference type="Proteomes" id="UP000199657">
    <property type="component" value="Unassembled WGS sequence"/>
</dbReference>
<dbReference type="AlphaFoldDB" id="A0A1H8QUM7"/>
<dbReference type="InterPro" id="IPR002514">
    <property type="entry name" value="Transposase_8"/>
</dbReference>
<dbReference type="PANTHER" id="PTHR33609:SF1">
    <property type="entry name" value="TRANSPOSASE"/>
    <property type="match status" value="1"/>
</dbReference>
<evidence type="ECO:0000256" key="1">
    <source>
        <dbReference type="SAM" id="MobiDB-lite"/>
    </source>
</evidence>
<dbReference type="Pfam" id="PF01527">
    <property type="entry name" value="HTH_Tnp_1"/>
    <property type="match status" value="1"/>
</dbReference>
<dbReference type="PANTHER" id="PTHR33609">
    <property type="entry name" value="LOW CALCIUM RESPONSE LOCUS PROTEIN S"/>
    <property type="match status" value="1"/>
</dbReference>
<feature type="region of interest" description="Disordered" evidence="1">
    <location>
        <begin position="1"/>
        <end position="21"/>
    </location>
</feature>
<keyword evidence="3" id="KW-1185">Reference proteome</keyword>
<evidence type="ECO:0000313" key="2">
    <source>
        <dbReference type="EMBL" id="SEO57661.1"/>
    </source>
</evidence>
<organism evidence="2 3">
    <name type="scientific">Aquisalimonas asiatica</name>
    <dbReference type="NCBI Taxonomy" id="406100"/>
    <lineage>
        <taxon>Bacteria</taxon>
        <taxon>Pseudomonadati</taxon>
        <taxon>Pseudomonadota</taxon>
        <taxon>Gammaproteobacteria</taxon>
        <taxon>Chromatiales</taxon>
        <taxon>Ectothiorhodospiraceae</taxon>
        <taxon>Aquisalimonas</taxon>
    </lineage>
</organism>
<dbReference type="STRING" id="406100.SAMN04488052_101788"/>
<reference evidence="2 3" key="1">
    <citation type="submission" date="2016-10" db="EMBL/GenBank/DDBJ databases">
        <authorList>
            <person name="de Groot N.N."/>
        </authorList>
    </citation>
    <scope>NUCLEOTIDE SEQUENCE [LARGE SCALE GENOMIC DNA]</scope>
    <source>
        <strain evidence="2 3">CGMCC 1.6291</strain>
    </source>
</reference>
<evidence type="ECO:0000313" key="3">
    <source>
        <dbReference type="Proteomes" id="UP000199657"/>
    </source>
</evidence>
<dbReference type="GO" id="GO:0004803">
    <property type="term" value="F:transposase activity"/>
    <property type="evidence" value="ECO:0007669"/>
    <property type="project" value="InterPro"/>
</dbReference>
<dbReference type="GO" id="GO:0006313">
    <property type="term" value="P:DNA transposition"/>
    <property type="evidence" value="ECO:0007669"/>
    <property type="project" value="InterPro"/>
</dbReference>
<dbReference type="EMBL" id="FOEG01000001">
    <property type="protein sequence ID" value="SEO57661.1"/>
    <property type="molecule type" value="Genomic_DNA"/>
</dbReference>
<dbReference type="GO" id="GO:0003677">
    <property type="term" value="F:DNA binding"/>
    <property type="evidence" value="ECO:0007669"/>
    <property type="project" value="InterPro"/>
</dbReference>
<protein>
    <submittedName>
        <fullName evidence="2">Transposase</fullName>
    </submittedName>
</protein>
<sequence length="137" mass="15331">MAYVEESAASKNPWGRGRAKKKSKLTLEQSALAIKHVEISTAATEVCRKVGISEATLCNGQKKFAGLGAPEVRRLKHFKGETRRLKGVVADLTLDKEMRQEVLRKTLKPARRRALAGWMVERYRVSVRLATALMRLA</sequence>
<proteinExistence type="predicted"/>
<name>A0A1H8QUM7_9GAMM</name>